<dbReference type="EMBL" id="BARV01035598">
    <property type="protein sequence ID" value="GAI58079.1"/>
    <property type="molecule type" value="Genomic_DNA"/>
</dbReference>
<reference evidence="1" key="1">
    <citation type="journal article" date="2014" name="Front. Microbiol.">
        <title>High frequency of phylogenetically diverse reductive dehalogenase-homologous genes in deep subseafloor sedimentary metagenomes.</title>
        <authorList>
            <person name="Kawai M."/>
            <person name="Futagami T."/>
            <person name="Toyoda A."/>
            <person name="Takaki Y."/>
            <person name="Nishi S."/>
            <person name="Hori S."/>
            <person name="Arai W."/>
            <person name="Tsubouchi T."/>
            <person name="Morono Y."/>
            <person name="Uchiyama I."/>
            <person name="Ito T."/>
            <person name="Fujiyama A."/>
            <person name="Inagaki F."/>
            <person name="Takami H."/>
        </authorList>
    </citation>
    <scope>NUCLEOTIDE SEQUENCE</scope>
    <source>
        <strain evidence="1">Expedition CK06-06</strain>
    </source>
</reference>
<gene>
    <name evidence="1" type="ORF">S06H3_55515</name>
</gene>
<comment type="caution">
    <text evidence="1">The sequence shown here is derived from an EMBL/GenBank/DDBJ whole genome shotgun (WGS) entry which is preliminary data.</text>
</comment>
<name>X1RRE5_9ZZZZ</name>
<proteinExistence type="predicted"/>
<accession>X1RRE5</accession>
<dbReference type="AlphaFoldDB" id="X1RRE5"/>
<sequence>MADKKLYDNLYKVIKANSGAFLANDTVLTEILDLQIPHSYCARIRKVIFEDSLNDQQPRQEFMSFYGAIVLDSDDEDSNQIPTFTVDHDVLCDFHHEYSRFEMGTPDGIAIIHNKRTVIEFHEDLDVVTVRNIRFNVLGNGLDVESADQPQVNVTVYFTYEKITLDLYSKLLGIS</sequence>
<protein>
    <submittedName>
        <fullName evidence="1">Uncharacterized protein</fullName>
    </submittedName>
</protein>
<evidence type="ECO:0000313" key="1">
    <source>
        <dbReference type="EMBL" id="GAI58079.1"/>
    </source>
</evidence>
<organism evidence="1">
    <name type="scientific">marine sediment metagenome</name>
    <dbReference type="NCBI Taxonomy" id="412755"/>
    <lineage>
        <taxon>unclassified sequences</taxon>
        <taxon>metagenomes</taxon>
        <taxon>ecological metagenomes</taxon>
    </lineage>
</organism>